<gene>
    <name evidence="1" type="ORF">CARN5_2948</name>
</gene>
<reference evidence="1" key="1">
    <citation type="submission" date="2009-10" db="EMBL/GenBank/DDBJ databases">
        <title>Diversity of trophic interactions inside an arsenic-rich microbial ecosystem.</title>
        <authorList>
            <person name="Bertin P.N."/>
            <person name="Heinrich-Salmeron A."/>
            <person name="Pelletier E."/>
            <person name="Goulhen-Chollet F."/>
            <person name="Arsene-Ploetze F."/>
            <person name="Gallien S."/>
            <person name="Calteau A."/>
            <person name="Vallenet D."/>
            <person name="Casiot C."/>
            <person name="Chane-Woon-Ming B."/>
            <person name="Giloteaux L."/>
            <person name="Barakat M."/>
            <person name="Bonnefoy V."/>
            <person name="Bruneel O."/>
            <person name="Chandler M."/>
            <person name="Cleiss J."/>
            <person name="Duran R."/>
            <person name="Elbaz-Poulichet F."/>
            <person name="Fonknechten N."/>
            <person name="Lauga B."/>
            <person name="Mornico D."/>
            <person name="Ortet P."/>
            <person name="Schaeffer C."/>
            <person name="Siguier P."/>
            <person name="Alexander Thil Smith A."/>
            <person name="Van Dorsselaer A."/>
            <person name="Weissenbach J."/>
            <person name="Medigue C."/>
            <person name="Le Paslier D."/>
        </authorList>
    </citation>
    <scope>NUCLEOTIDE SEQUENCE</scope>
</reference>
<evidence type="ECO:0000313" key="1">
    <source>
        <dbReference type="EMBL" id="CBI03640.1"/>
    </source>
</evidence>
<dbReference type="EMBL" id="CABP01000018">
    <property type="protein sequence ID" value="CBI03640.1"/>
    <property type="molecule type" value="Genomic_DNA"/>
</dbReference>
<organism evidence="1">
    <name type="scientific">mine drainage metagenome</name>
    <dbReference type="NCBI Taxonomy" id="410659"/>
    <lineage>
        <taxon>unclassified sequences</taxon>
        <taxon>metagenomes</taxon>
        <taxon>ecological metagenomes</taxon>
    </lineage>
</organism>
<accession>E6Q8W4</accession>
<proteinExistence type="predicted"/>
<protein>
    <submittedName>
        <fullName evidence="1">Uncharacterized protein</fullName>
    </submittedName>
</protein>
<sequence>MDSTGDCPKKDQLVHGIGDSGTRKSINCHLWQPHCGPPFPVHWDVRVSVRIQERVPSSYKGFKGFQY</sequence>
<name>E6Q8W4_9ZZZZ</name>
<comment type="caution">
    <text evidence="1">The sequence shown here is derived from an EMBL/GenBank/DDBJ whole genome shotgun (WGS) entry which is preliminary data.</text>
</comment>
<dbReference type="AlphaFoldDB" id="E6Q8W4"/>